<protein>
    <submittedName>
        <fullName evidence="2">Uncharacterized protein</fullName>
    </submittedName>
</protein>
<dbReference type="EMBL" id="BHXC01000006">
    <property type="protein sequence ID" value="GCB88071.1"/>
    <property type="molecule type" value="Genomic_DNA"/>
</dbReference>
<organism evidence="2 3">
    <name type="scientific">Streptomyces noursei</name>
    <name type="common">Streptomyces albulus</name>
    <dbReference type="NCBI Taxonomy" id="1971"/>
    <lineage>
        <taxon>Bacteria</taxon>
        <taxon>Bacillati</taxon>
        <taxon>Actinomycetota</taxon>
        <taxon>Actinomycetes</taxon>
        <taxon>Kitasatosporales</taxon>
        <taxon>Streptomycetaceae</taxon>
        <taxon>Streptomyces</taxon>
    </lineage>
</organism>
<dbReference type="Gene3D" id="3.30.70.3290">
    <property type="match status" value="1"/>
</dbReference>
<evidence type="ECO:0000256" key="1">
    <source>
        <dbReference type="SAM" id="MobiDB-lite"/>
    </source>
</evidence>
<feature type="region of interest" description="Disordered" evidence="1">
    <location>
        <begin position="83"/>
        <end position="117"/>
    </location>
</feature>
<comment type="caution">
    <text evidence="2">The sequence shown here is derived from an EMBL/GenBank/DDBJ whole genome shotgun (WGS) entry which is preliminary data.</text>
</comment>
<evidence type="ECO:0000313" key="2">
    <source>
        <dbReference type="EMBL" id="GCB88071.1"/>
    </source>
</evidence>
<dbReference type="AlphaFoldDB" id="A0A401QRP2"/>
<dbReference type="RefSeq" id="WP_124428058.1">
    <property type="nucleotide sequence ID" value="NZ_BHXC01000006.1"/>
</dbReference>
<reference evidence="2 3" key="1">
    <citation type="journal article" date="2019" name="Microbiol. Resour. Announc.">
        <title>Draft Genome Sequence of the Most Traditional epsilon-Poly-l-Lysine Producer, Streptomyces albulus NBRC14147.</title>
        <authorList>
            <person name="Yamanaka K."/>
            <person name="Hamano Y."/>
        </authorList>
    </citation>
    <scope>NUCLEOTIDE SEQUENCE [LARGE SCALE GENOMIC DNA]</scope>
    <source>
        <strain evidence="2 3">NBRC 14147</strain>
    </source>
</reference>
<gene>
    <name evidence="2" type="ORF">SALB_00740</name>
</gene>
<accession>A0A401QRP2</accession>
<evidence type="ECO:0000313" key="3">
    <source>
        <dbReference type="Proteomes" id="UP000288351"/>
    </source>
</evidence>
<dbReference type="Proteomes" id="UP000288351">
    <property type="component" value="Unassembled WGS sequence"/>
</dbReference>
<sequence>MSGRTLRQGRAALAGHGCVLAASSTRPTDALERLAIDAASDKVIETEDDAAGLGVLAKSWMAGCLADRARSQARLPTYPFTRASRGPSDCVRWPQRSPQLGASPIPVPASWNCSGAR</sequence>
<proteinExistence type="predicted"/>
<name>A0A401QRP2_STRNR</name>